<evidence type="ECO:0000313" key="10">
    <source>
        <dbReference type="EMBL" id="PJZ68488.1"/>
    </source>
</evidence>
<dbReference type="NCBIfam" id="TIGR00214">
    <property type="entry name" value="lipB"/>
    <property type="match status" value="1"/>
</dbReference>
<dbReference type="Proteomes" id="UP000231990">
    <property type="component" value="Unassembled WGS sequence"/>
</dbReference>
<keyword evidence="3 5" id="KW-0012">Acyltransferase</keyword>
<dbReference type="OrthoDB" id="9787061at2"/>
<dbReference type="InterPro" id="IPR020605">
    <property type="entry name" value="Octanoyltransferase_CS"/>
</dbReference>
<evidence type="ECO:0000256" key="4">
    <source>
        <dbReference type="ARBA" id="ARBA00024732"/>
    </source>
</evidence>
<keyword evidence="2 5" id="KW-0808">Transferase</keyword>
<proteinExistence type="inferred from homology"/>
<comment type="function">
    <text evidence="4 5">Catalyzes the transfer of endogenously produced octanoic acid from octanoyl-acyl-carrier-protein onto the lipoyl domains of lipoate-dependent enzymes. Lipoyl-ACP can also act as a substrate although octanoyl-ACP is likely to be the physiological substrate.</text>
</comment>
<comment type="pathway">
    <text evidence="1 5">Protein modification; protein lipoylation via endogenous pathway; protein N(6)-(lipoyl)lysine from octanoyl-[acyl-carrier-protein]: step 1/2.</text>
</comment>
<dbReference type="GO" id="GO:0009249">
    <property type="term" value="P:protein lipoylation"/>
    <property type="evidence" value="ECO:0007669"/>
    <property type="project" value="InterPro"/>
</dbReference>
<name>A0A2M9ZMD7_9LEPT</name>
<dbReference type="PANTHER" id="PTHR10993">
    <property type="entry name" value="OCTANOYLTRANSFERASE"/>
    <property type="match status" value="1"/>
</dbReference>
<evidence type="ECO:0000256" key="2">
    <source>
        <dbReference type="ARBA" id="ARBA00022679"/>
    </source>
</evidence>
<feature type="binding site" evidence="7">
    <location>
        <begin position="152"/>
        <end position="154"/>
    </location>
    <ligand>
        <name>substrate</name>
    </ligand>
</feature>
<organism evidence="11 13">
    <name type="scientific">Leptospira perolatii</name>
    <dbReference type="NCBI Taxonomy" id="2023191"/>
    <lineage>
        <taxon>Bacteria</taxon>
        <taxon>Pseudomonadati</taxon>
        <taxon>Spirochaetota</taxon>
        <taxon>Spirochaetia</taxon>
        <taxon>Leptospirales</taxon>
        <taxon>Leptospiraceae</taxon>
        <taxon>Leptospira</taxon>
    </lineage>
</organism>
<evidence type="ECO:0000313" key="12">
    <source>
        <dbReference type="Proteomes" id="UP000231962"/>
    </source>
</evidence>
<dbReference type="PANTHER" id="PTHR10993:SF7">
    <property type="entry name" value="LIPOYLTRANSFERASE 2, MITOCHONDRIAL-RELATED"/>
    <property type="match status" value="1"/>
</dbReference>
<dbReference type="Gene3D" id="3.30.930.10">
    <property type="entry name" value="Bira Bifunctional Protein, Domain 2"/>
    <property type="match status" value="1"/>
</dbReference>
<dbReference type="EC" id="2.3.1.181" evidence="5"/>
<feature type="domain" description="BPL/LPL catalytic" evidence="9">
    <location>
        <begin position="36"/>
        <end position="228"/>
    </location>
</feature>
<evidence type="ECO:0000313" key="13">
    <source>
        <dbReference type="Proteomes" id="UP000231990"/>
    </source>
</evidence>
<dbReference type="PROSITE" id="PS01313">
    <property type="entry name" value="LIPB"/>
    <property type="match status" value="1"/>
</dbReference>
<dbReference type="SUPFAM" id="SSF55681">
    <property type="entry name" value="Class II aaRS and biotin synthetases"/>
    <property type="match status" value="1"/>
</dbReference>
<reference evidence="12 13" key="1">
    <citation type="submission" date="2017-07" db="EMBL/GenBank/DDBJ databases">
        <title>Leptospira spp. isolated from tropical soils.</title>
        <authorList>
            <person name="Thibeaux R."/>
            <person name="Iraola G."/>
            <person name="Ferres I."/>
            <person name="Bierque E."/>
            <person name="Girault D."/>
            <person name="Soupe-Gilbert M.-E."/>
            <person name="Picardeau M."/>
            <person name="Goarant C."/>
        </authorList>
    </citation>
    <scope>NUCLEOTIDE SEQUENCE [LARGE SCALE GENOMIC DNA]</scope>
    <source>
        <strain evidence="11 13">FH1-B-B1</strain>
        <strain evidence="10 12">FH1-B-C1</strain>
    </source>
</reference>
<evidence type="ECO:0000256" key="7">
    <source>
        <dbReference type="PIRSR" id="PIRSR016262-2"/>
    </source>
</evidence>
<feature type="binding site" evidence="7">
    <location>
        <begin position="81"/>
        <end position="88"/>
    </location>
    <ligand>
        <name>substrate</name>
    </ligand>
</feature>
<dbReference type="InterPro" id="IPR045864">
    <property type="entry name" value="aa-tRNA-synth_II/BPL/LPL"/>
</dbReference>
<sequence length="228" mass="25830">MTSRIFSMQTKSVKVLFLGLPIGVPRYISFQEKIRESRRENILFLEHPPTITAGINYNIDNLLVAPKFLSFHGISLNYIKRGGDFTAHEPGQIVAYFHIDLKSRQLGIADFLQAILESCKSATLEVWGISLVSKPDSPGLYLESDPRLKILSIGVYFKSWFTSYGVAFNVSNNFSAFSCIHPCGGNWQNMTSIQNIGLDCVEDKKKLWKTKVSEKFLQFLERNPAKNQ</sequence>
<accession>A0A2M9ZMD7</accession>
<dbReference type="PROSITE" id="PS51733">
    <property type="entry name" value="BPL_LPL_CATALYTIC"/>
    <property type="match status" value="1"/>
</dbReference>
<evidence type="ECO:0000256" key="8">
    <source>
        <dbReference type="PIRSR" id="PIRSR016262-3"/>
    </source>
</evidence>
<dbReference type="EMBL" id="NPDY01000021">
    <property type="protein sequence ID" value="PJZ68488.1"/>
    <property type="molecule type" value="Genomic_DNA"/>
</dbReference>
<gene>
    <name evidence="11" type="primary">lipB</name>
    <name evidence="10" type="ORF">CH360_15835</name>
    <name evidence="11" type="ORF">CH373_09335</name>
</gene>
<dbReference type="GO" id="GO:0033819">
    <property type="term" value="F:lipoyl(octanoyl) transferase activity"/>
    <property type="evidence" value="ECO:0007669"/>
    <property type="project" value="UniProtKB-EC"/>
</dbReference>
<dbReference type="AlphaFoldDB" id="A0A2M9ZMD7"/>
<dbReference type="PIRSF" id="PIRSF016262">
    <property type="entry name" value="LPLase"/>
    <property type="match status" value="1"/>
</dbReference>
<dbReference type="Pfam" id="PF21948">
    <property type="entry name" value="LplA-B_cat"/>
    <property type="match status" value="1"/>
</dbReference>
<feature type="active site" description="Acyl-thioester intermediate" evidence="6">
    <location>
        <position position="183"/>
    </location>
</feature>
<keyword evidence="12" id="KW-1185">Reference proteome</keyword>
<dbReference type="InterPro" id="IPR004143">
    <property type="entry name" value="BPL_LPL_catalytic"/>
</dbReference>
<evidence type="ECO:0000313" key="11">
    <source>
        <dbReference type="EMBL" id="PJZ73185.1"/>
    </source>
</evidence>
<evidence type="ECO:0000256" key="6">
    <source>
        <dbReference type="PIRSR" id="PIRSR016262-1"/>
    </source>
</evidence>
<dbReference type="Proteomes" id="UP000231962">
    <property type="component" value="Unassembled WGS sequence"/>
</dbReference>
<evidence type="ECO:0000256" key="5">
    <source>
        <dbReference type="PIRNR" id="PIRNR016262"/>
    </source>
</evidence>
<comment type="similarity">
    <text evidence="5">Belongs to the LipB family.</text>
</comment>
<feature type="site" description="Lowers pKa of active site Cys" evidence="8">
    <location>
        <position position="149"/>
    </location>
</feature>
<evidence type="ECO:0000256" key="3">
    <source>
        <dbReference type="ARBA" id="ARBA00023315"/>
    </source>
</evidence>
<comment type="catalytic activity">
    <reaction evidence="5">
        <text>octanoyl-[ACP] + L-lysyl-[protein] = N(6)-octanoyl-L-lysyl-[protein] + holo-[ACP] + H(+)</text>
        <dbReference type="Rhea" id="RHEA:17665"/>
        <dbReference type="Rhea" id="RHEA-COMP:9636"/>
        <dbReference type="Rhea" id="RHEA-COMP:9685"/>
        <dbReference type="Rhea" id="RHEA-COMP:9752"/>
        <dbReference type="Rhea" id="RHEA-COMP:9928"/>
        <dbReference type="ChEBI" id="CHEBI:15378"/>
        <dbReference type="ChEBI" id="CHEBI:29969"/>
        <dbReference type="ChEBI" id="CHEBI:64479"/>
        <dbReference type="ChEBI" id="CHEBI:78463"/>
        <dbReference type="ChEBI" id="CHEBI:78809"/>
        <dbReference type="EC" id="2.3.1.181"/>
    </reaction>
</comment>
<evidence type="ECO:0000259" key="9">
    <source>
        <dbReference type="PROSITE" id="PS51733"/>
    </source>
</evidence>
<dbReference type="EMBL" id="NPDZ01000005">
    <property type="protein sequence ID" value="PJZ73185.1"/>
    <property type="molecule type" value="Genomic_DNA"/>
</dbReference>
<comment type="caution">
    <text evidence="11">The sequence shown here is derived from an EMBL/GenBank/DDBJ whole genome shotgun (WGS) entry which is preliminary data.</text>
</comment>
<dbReference type="InterPro" id="IPR000544">
    <property type="entry name" value="Octanoyltransferase"/>
</dbReference>
<protein>
    <recommendedName>
        <fullName evidence="5">Octanoyltransferase</fullName>
        <ecNumber evidence="5">2.3.1.181</ecNumber>
    </recommendedName>
</protein>
<feature type="binding site" evidence="7">
    <location>
        <begin position="165"/>
        <end position="167"/>
    </location>
    <ligand>
        <name>substrate</name>
    </ligand>
</feature>
<evidence type="ECO:0000256" key="1">
    <source>
        <dbReference type="ARBA" id="ARBA00004821"/>
    </source>
</evidence>
<dbReference type="UniPathway" id="UPA00538">
    <property type="reaction ID" value="UER00592"/>
</dbReference>